<keyword evidence="11" id="KW-1185">Reference proteome</keyword>
<evidence type="ECO:0000259" key="9">
    <source>
        <dbReference type="PROSITE" id="PS50830"/>
    </source>
</evidence>
<dbReference type="SUPFAM" id="SSF50199">
    <property type="entry name" value="Staphylococcal nuclease"/>
    <property type="match status" value="1"/>
</dbReference>
<dbReference type="InParanoid" id="A0A163KB18"/>
<dbReference type="InterPro" id="IPR029044">
    <property type="entry name" value="Nucleotide-diphossugar_trans"/>
</dbReference>
<protein>
    <recommendedName>
        <fullName evidence="9">TNase-like domain-containing protein</fullName>
    </recommendedName>
</protein>
<keyword evidence="4 8" id="KW-0812">Transmembrane</keyword>
<dbReference type="InterPro" id="IPR016071">
    <property type="entry name" value="Staphylococal_nuclease_OB-fold"/>
</dbReference>
<dbReference type="InterPro" id="IPR052427">
    <property type="entry name" value="Glycosyltrans_GT2/GT47"/>
</dbReference>
<dbReference type="SMART" id="SM00318">
    <property type="entry name" value="SNc"/>
    <property type="match status" value="1"/>
</dbReference>
<evidence type="ECO:0000256" key="5">
    <source>
        <dbReference type="ARBA" id="ARBA00022989"/>
    </source>
</evidence>
<dbReference type="PANTHER" id="PTHR47844:SF1">
    <property type="entry name" value="EXOSTOSIN-LIKE 2"/>
    <property type="match status" value="1"/>
</dbReference>
<accession>A0A163KB18</accession>
<dbReference type="PANTHER" id="PTHR47844">
    <property type="entry name" value="SYNTHASE CPS1, PUTATIVE (AFU_ORTHOLOGUE AFUA_7G02500)-RELATED"/>
    <property type="match status" value="1"/>
</dbReference>
<evidence type="ECO:0000313" key="10">
    <source>
        <dbReference type="EMBL" id="SAM06911.1"/>
    </source>
</evidence>
<feature type="transmembrane region" description="Helical" evidence="8">
    <location>
        <begin position="308"/>
        <end position="328"/>
    </location>
</feature>
<reference evidence="10" key="1">
    <citation type="submission" date="2016-04" db="EMBL/GenBank/DDBJ databases">
        <authorList>
            <person name="Evans L.H."/>
            <person name="Alamgir A."/>
            <person name="Owens N."/>
            <person name="Weber N.D."/>
            <person name="Virtaneva K."/>
            <person name="Barbian K."/>
            <person name="Babar A."/>
            <person name="Rosenke K."/>
        </authorList>
    </citation>
    <scope>NUCLEOTIDE SEQUENCE [LARGE SCALE GENOMIC DNA]</scope>
    <source>
        <strain evidence="10">CBS 101.48</strain>
    </source>
</reference>
<dbReference type="Pfam" id="PF13641">
    <property type="entry name" value="Glyco_tranf_2_3"/>
    <property type="match status" value="1"/>
</dbReference>
<keyword evidence="7" id="KW-0325">Glycoprotein</keyword>
<dbReference type="AlphaFoldDB" id="A0A163KB18"/>
<keyword evidence="2" id="KW-0328">Glycosyltransferase</keyword>
<dbReference type="Gene3D" id="2.40.50.90">
    <property type="match status" value="1"/>
</dbReference>
<evidence type="ECO:0000313" key="11">
    <source>
        <dbReference type="Proteomes" id="UP000078561"/>
    </source>
</evidence>
<dbReference type="Gene3D" id="3.90.550.10">
    <property type="entry name" value="Spore Coat Polysaccharide Biosynthesis Protein SpsA, Chain A"/>
    <property type="match status" value="1"/>
</dbReference>
<evidence type="ECO:0000256" key="7">
    <source>
        <dbReference type="ARBA" id="ARBA00023180"/>
    </source>
</evidence>
<dbReference type="SUPFAM" id="SSF53448">
    <property type="entry name" value="Nucleotide-diphospho-sugar transferases"/>
    <property type="match status" value="1"/>
</dbReference>
<dbReference type="GO" id="GO:0016020">
    <property type="term" value="C:membrane"/>
    <property type="evidence" value="ECO:0007669"/>
    <property type="project" value="UniProtKB-SubCell"/>
</dbReference>
<keyword evidence="3" id="KW-0808">Transferase</keyword>
<keyword evidence="6 8" id="KW-0472">Membrane</keyword>
<feature type="domain" description="TNase-like" evidence="9">
    <location>
        <begin position="93"/>
        <end position="249"/>
    </location>
</feature>
<feature type="transmembrane region" description="Helical" evidence="8">
    <location>
        <begin position="51"/>
        <end position="70"/>
    </location>
</feature>
<sequence>MSKSHDAIYLSHDKDSAMTKGWLYPFLSQVQCEKKHSWGDDDWADSLVQSIWRPVMLGLCVGAPAAFIIYRYVIGKRYPTVGHIPPDVFTKRTVIRGKVTSVGDSDNFRIYHTPGIGWGWLRRVPTGRKELKDQTLPIRIAGVDAPEGAHFGMPSQPYYAESKAHLTSMVLNRYVKVEILSRDQYSRIVGMAYIRKPPFYWRKNVSEEMLKAGCASMYVAKGAQYAGQLKKLEKAEARARLLKKGIWSLKDYVSPGDHKANFCLTTTENIDSSRKVAIIQRVWICVKGDLKPHSEGPRTFITTNKVNMLYLTADFFPIFVPLGVIGFYRYLIFLVKLCGWFAYQPIRPIANPLYRANQDVTIVVPTIDAGEEFCEAARSWLACDPKEIIVVTEECMMEPMVTLARSIDAERIRVLSVPRASKRLQMVEGVIHTKTDILVFADDDAIWPSTMLDYMLACFEDESVGGVGTSQTVKSLGRHQSIWEILAGFRLSVRNIEVAASTHIDGGVCCISGRTGAYRTVILKDPSFQDSFINDYWCGKYQLNSGDDKFLTRWMVSHGWTTYMQVCKEVLLLSTFKDNWRFLKQVLRWTRNTWRSDFRSLFVERHIWHRHPFVAYTMIDKCLNPFSLLSGPISVLVLCNLDYHLPNWNIVTSYVVWLLLTRCVKLLPHLAKRPQDIWALPGFLVFNFYFSIMKLYALVTLHETGWGTRKEAVVEEKHY</sequence>
<dbReference type="Proteomes" id="UP000078561">
    <property type="component" value="Unassembled WGS sequence"/>
</dbReference>
<organism evidence="10">
    <name type="scientific">Absidia glauca</name>
    <name type="common">Pin mould</name>
    <dbReference type="NCBI Taxonomy" id="4829"/>
    <lineage>
        <taxon>Eukaryota</taxon>
        <taxon>Fungi</taxon>
        <taxon>Fungi incertae sedis</taxon>
        <taxon>Mucoromycota</taxon>
        <taxon>Mucoromycotina</taxon>
        <taxon>Mucoromycetes</taxon>
        <taxon>Mucorales</taxon>
        <taxon>Cunninghamellaceae</taxon>
        <taxon>Absidia</taxon>
    </lineage>
</organism>
<comment type="subcellular location">
    <subcellularLocation>
        <location evidence="1">Membrane</location>
    </subcellularLocation>
</comment>
<proteinExistence type="predicted"/>
<dbReference type="EMBL" id="LT554635">
    <property type="protein sequence ID" value="SAM06911.1"/>
    <property type="molecule type" value="Genomic_DNA"/>
</dbReference>
<dbReference type="STRING" id="4829.A0A163KB18"/>
<evidence type="ECO:0000256" key="1">
    <source>
        <dbReference type="ARBA" id="ARBA00004370"/>
    </source>
</evidence>
<keyword evidence="5 8" id="KW-1133">Transmembrane helix</keyword>
<dbReference type="GO" id="GO:0016757">
    <property type="term" value="F:glycosyltransferase activity"/>
    <property type="evidence" value="ECO:0007669"/>
    <property type="project" value="UniProtKB-KW"/>
</dbReference>
<name>A0A163KB18_ABSGL</name>
<evidence type="ECO:0000256" key="3">
    <source>
        <dbReference type="ARBA" id="ARBA00022679"/>
    </source>
</evidence>
<dbReference type="InterPro" id="IPR035437">
    <property type="entry name" value="SNase_OB-fold_sf"/>
</dbReference>
<evidence type="ECO:0000256" key="4">
    <source>
        <dbReference type="ARBA" id="ARBA00022692"/>
    </source>
</evidence>
<evidence type="ECO:0000256" key="6">
    <source>
        <dbReference type="ARBA" id="ARBA00023136"/>
    </source>
</evidence>
<gene>
    <name evidence="10" type="primary">ABSGL_12569.1 scaffold 12955</name>
</gene>
<dbReference type="CDD" id="cd06434">
    <property type="entry name" value="GT2_HAS"/>
    <property type="match status" value="1"/>
</dbReference>
<dbReference type="PROSITE" id="PS50830">
    <property type="entry name" value="TNASE_3"/>
    <property type="match status" value="1"/>
</dbReference>
<dbReference type="OrthoDB" id="2849215at2759"/>
<feature type="transmembrane region" description="Helical" evidence="8">
    <location>
        <begin position="679"/>
        <end position="699"/>
    </location>
</feature>
<evidence type="ECO:0000256" key="8">
    <source>
        <dbReference type="SAM" id="Phobius"/>
    </source>
</evidence>
<dbReference type="Pfam" id="PF00565">
    <property type="entry name" value="SNase"/>
    <property type="match status" value="1"/>
</dbReference>
<evidence type="ECO:0000256" key="2">
    <source>
        <dbReference type="ARBA" id="ARBA00022676"/>
    </source>
</evidence>